<dbReference type="EMBL" id="DMAI01000122">
    <property type="protein sequence ID" value="HAE47271.1"/>
    <property type="molecule type" value="Genomic_DNA"/>
</dbReference>
<keyword evidence="4 5" id="KW-0472">Membrane</keyword>
<feature type="transmembrane region" description="Helical" evidence="5">
    <location>
        <begin position="230"/>
        <end position="250"/>
    </location>
</feature>
<reference evidence="6 7" key="1">
    <citation type="journal article" date="2018" name="Nat. Biotechnol.">
        <title>A standardized bacterial taxonomy based on genome phylogeny substantially revises the tree of life.</title>
        <authorList>
            <person name="Parks D.H."/>
            <person name="Chuvochina M."/>
            <person name="Waite D.W."/>
            <person name="Rinke C."/>
            <person name="Skarshewski A."/>
            <person name="Chaumeil P.A."/>
            <person name="Hugenholtz P."/>
        </authorList>
    </citation>
    <scope>NUCLEOTIDE SEQUENCE [LARGE SCALE GENOMIC DNA]</scope>
    <source>
        <strain evidence="6">UBA8739</strain>
    </source>
</reference>
<feature type="transmembrane region" description="Helical" evidence="5">
    <location>
        <begin position="459"/>
        <end position="476"/>
    </location>
</feature>
<keyword evidence="3 5" id="KW-1133">Transmembrane helix</keyword>
<keyword evidence="2 5" id="KW-0812">Transmembrane</keyword>
<organism evidence="6 7">
    <name type="scientific">Tistrella mobilis</name>
    <dbReference type="NCBI Taxonomy" id="171437"/>
    <lineage>
        <taxon>Bacteria</taxon>
        <taxon>Pseudomonadati</taxon>
        <taxon>Pseudomonadota</taxon>
        <taxon>Alphaproteobacteria</taxon>
        <taxon>Geminicoccales</taxon>
        <taxon>Geminicoccaceae</taxon>
        <taxon>Tistrella</taxon>
    </lineage>
</organism>
<accession>A0A3B9IHC0</accession>
<name>A0A3B9IHC0_9PROT</name>
<feature type="transmembrane region" description="Helical" evidence="5">
    <location>
        <begin position="201"/>
        <end position="224"/>
    </location>
</feature>
<proteinExistence type="predicted"/>
<dbReference type="PANTHER" id="PTHR13285:SF18">
    <property type="entry name" value="PROTEIN-CYSTEINE N-PALMITOYLTRANSFERASE RASP"/>
    <property type="match status" value="1"/>
</dbReference>
<feature type="transmembrane region" description="Helical" evidence="5">
    <location>
        <begin position="322"/>
        <end position="339"/>
    </location>
</feature>
<feature type="transmembrane region" description="Helical" evidence="5">
    <location>
        <begin position="73"/>
        <end position="94"/>
    </location>
</feature>
<dbReference type="InterPro" id="IPR004299">
    <property type="entry name" value="MBOAT_fam"/>
</dbReference>
<feature type="transmembrane region" description="Helical" evidence="5">
    <location>
        <begin position="420"/>
        <end position="439"/>
    </location>
</feature>
<evidence type="ECO:0000256" key="4">
    <source>
        <dbReference type="ARBA" id="ARBA00023136"/>
    </source>
</evidence>
<keyword evidence="6" id="KW-0808">Transferase</keyword>
<evidence type="ECO:0000313" key="7">
    <source>
        <dbReference type="Proteomes" id="UP000257706"/>
    </source>
</evidence>
<evidence type="ECO:0000313" key="6">
    <source>
        <dbReference type="EMBL" id="HAE47271.1"/>
    </source>
</evidence>
<comment type="caution">
    <text evidence="6">The sequence shown here is derived from an EMBL/GenBank/DDBJ whole genome shotgun (WGS) entry which is preliminary data.</text>
</comment>
<dbReference type="Pfam" id="PF03062">
    <property type="entry name" value="MBOAT"/>
    <property type="match status" value="1"/>
</dbReference>
<comment type="subcellular location">
    <subcellularLocation>
        <location evidence="1">Membrane</location>
        <topology evidence="1">Multi-pass membrane protein</topology>
    </subcellularLocation>
</comment>
<evidence type="ECO:0000256" key="1">
    <source>
        <dbReference type="ARBA" id="ARBA00004141"/>
    </source>
</evidence>
<dbReference type="InterPro" id="IPR051085">
    <property type="entry name" value="MB_O-acyltransferase"/>
</dbReference>
<dbReference type="AlphaFoldDB" id="A0A3B9IHC0"/>
<feature type="transmembrane region" description="Helical" evidence="5">
    <location>
        <begin position="133"/>
        <end position="153"/>
    </location>
</feature>
<evidence type="ECO:0000256" key="2">
    <source>
        <dbReference type="ARBA" id="ARBA00022692"/>
    </source>
</evidence>
<gene>
    <name evidence="6" type="ORF">DCK97_07605</name>
</gene>
<protein>
    <submittedName>
        <fullName evidence="6">Membrane bound O-acyl transferase MBOAT family protein</fullName>
    </submittedName>
</protein>
<dbReference type="PANTHER" id="PTHR13285">
    <property type="entry name" value="ACYLTRANSFERASE"/>
    <property type="match status" value="1"/>
</dbReference>
<feature type="transmembrane region" description="Helical" evidence="5">
    <location>
        <begin position="38"/>
        <end position="66"/>
    </location>
</feature>
<dbReference type="Proteomes" id="UP000257706">
    <property type="component" value="Unassembled WGS sequence"/>
</dbReference>
<evidence type="ECO:0000256" key="3">
    <source>
        <dbReference type="ARBA" id="ARBA00022989"/>
    </source>
</evidence>
<dbReference type="GO" id="GO:0016020">
    <property type="term" value="C:membrane"/>
    <property type="evidence" value="ECO:0007669"/>
    <property type="project" value="UniProtKB-SubCell"/>
</dbReference>
<sequence length="489" mass="52865">MIFLEPSFLALAVAFIAVTAWPMPEAWFRLVLGGFSLAFLALCLGPAQIALLGGFVATGFVATYLARRQGWRAAGPGLVVILAEFALVKTAGLLPLPVDLAGAAGVLGLAYVLARMVHLLVDTASDPGGTPPVTAGRYLLFTLNFLTFLSGPLQRWPDHLAAMADRQPAGEAARLAALGRILLGYVKILFALPLCDALHDWLVLQATAPVIAGIDLGALAARLLGPEGPGVAAVSFHIMAATIFPIRLYLNFSAYMDVVIGIGRLAGLRVPENFDHPFRADCLLDFWTRWHITMSRWYQDYVFTPLVTALHRRWPSPRAMELQAMAGTFVTFLVVGLWHDVSLRFLAIGLLIGLGMIWNRGWRWGLRAALGTGGWRRLKARGWYRAVSAVSAYLFLSGFVAAFTWLYGGAPMPDIAPGPLAVLALLPAALWVLAGGLVWRAGSAWMDGRFVPRRVSPRACFGFAVAICALVMVAALKSEPIPEFIYAGF</sequence>
<feature type="transmembrane region" description="Helical" evidence="5">
    <location>
        <begin position="100"/>
        <end position="121"/>
    </location>
</feature>
<feature type="transmembrane region" description="Helical" evidence="5">
    <location>
        <begin position="173"/>
        <end position="194"/>
    </location>
</feature>
<dbReference type="GO" id="GO:0016746">
    <property type="term" value="F:acyltransferase activity"/>
    <property type="evidence" value="ECO:0007669"/>
    <property type="project" value="TreeGrafter"/>
</dbReference>
<feature type="transmembrane region" description="Helical" evidence="5">
    <location>
        <begin position="345"/>
        <end position="362"/>
    </location>
</feature>
<evidence type="ECO:0000256" key="5">
    <source>
        <dbReference type="SAM" id="Phobius"/>
    </source>
</evidence>
<feature type="transmembrane region" description="Helical" evidence="5">
    <location>
        <begin position="383"/>
        <end position="408"/>
    </location>
</feature>